<dbReference type="EMBL" id="LAZR01002659">
    <property type="protein sequence ID" value="KKN27189.1"/>
    <property type="molecule type" value="Genomic_DNA"/>
</dbReference>
<dbReference type="InterPro" id="IPR038726">
    <property type="entry name" value="PDDEXK_AddAB-type"/>
</dbReference>
<dbReference type="InterPro" id="IPR011604">
    <property type="entry name" value="PDDEXK-like_dom_sf"/>
</dbReference>
<evidence type="ECO:0000313" key="2">
    <source>
        <dbReference type="EMBL" id="KKN27189.1"/>
    </source>
</evidence>
<dbReference type="Pfam" id="PF12705">
    <property type="entry name" value="PDDEXK_1"/>
    <property type="match status" value="1"/>
</dbReference>
<comment type="caution">
    <text evidence="2">The sequence shown here is derived from an EMBL/GenBank/DDBJ whole genome shotgun (WGS) entry which is preliminary data.</text>
</comment>
<feature type="domain" description="PD-(D/E)XK endonuclease-like" evidence="1">
    <location>
        <begin position="3"/>
        <end position="325"/>
    </location>
</feature>
<reference evidence="2" key="1">
    <citation type="journal article" date="2015" name="Nature">
        <title>Complex archaea that bridge the gap between prokaryotes and eukaryotes.</title>
        <authorList>
            <person name="Spang A."/>
            <person name="Saw J.H."/>
            <person name="Jorgensen S.L."/>
            <person name="Zaremba-Niedzwiedzka K."/>
            <person name="Martijn J."/>
            <person name="Lind A.E."/>
            <person name="van Eijk R."/>
            <person name="Schleper C."/>
            <person name="Guy L."/>
            <person name="Ettema T.J."/>
        </authorList>
    </citation>
    <scope>NUCLEOTIDE SEQUENCE</scope>
</reference>
<name>A0A0F9PAN0_9ZZZZ</name>
<accession>A0A0F9PAN0</accession>
<gene>
    <name evidence="2" type="ORF">LCGC14_0867090</name>
</gene>
<sequence length="353" mass="40021">MSISWSQKVAANKCLRNWELGYVERLERIPGVSHLNRIRGSAFHAAVEAAFRNPSYPVVAAIDAATAYLTSSTILDKQVWDYEFREYRPDTAYYEMMEALKLEMPGLLQYHIPLIGVGTKYRVATFGEIFDGSSDKLLLEYHIEGHVADIYVHGYIDAILVDLETGERIITDWKLRQSFERDEVVQVDGQLMFYAALLHRRGASISKSMQWQFRKKTPSPASISKKTKKPNTGAKTYDTTWEHWVNTLPAGIDPDKYAELMKPKLKDDSYYQKMVETVITDASCALSLEDMAASIEIMEYAKARELFPAIQSSMTCQYCDFLMLCATPLKHGGDAGELIASEYRSKDDIAKGK</sequence>
<proteinExistence type="predicted"/>
<dbReference type="AlphaFoldDB" id="A0A0F9PAN0"/>
<dbReference type="Gene3D" id="3.90.320.10">
    <property type="match status" value="1"/>
</dbReference>
<evidence type="ECO:0000259" key="1">
    <source>
        <dbReference type="Pfam" id="PF12705"/>
    </source>
</evidence>
<organism evidence="2">
    <name type="scientific">marine sediment metagenome</name>
    <dbReference type="NCBI Taxonomy" id="412755"/>
    <lineage>
        <taxon>unclassified sequences</taxon>
        <taxon>metagenomes</taxon>
        <taxon>ecological metagenomes</taxon>
    </lineage>
</organism>
<protein>
    <recommendedName>
        <fullName evidence="1">PD-(D/E)XK endonuclease-like domain-containing protein</fullName>
    </recommendedName>
</protein>